<dbReference type="AlphaFoldDB" id="A0A951QIU0"/>
<protein>
    <submittedName>
        <fullName evidence="1">Baseplate J/gp47 family protein</fullName>
    </submittedName>
</protein>
<reference evidence="1" key="1">
    <citation type="submission" date="2021-05" db="EMBL/GenBank/DDBJ databases">
        <authorList>
            <person name="Pietrasiak N."/>
            <person name="Ward R."/>
            <person name="Stajich J.E."/>
            <person name="Kurbessoian T."/>
        </authorList>
    </citation>
    <scope>NUCLEOTIDE SEQUENCE</scope>
    <source>
        <strain evidence="1">GSE-NOS-MK-12-04C</strain>
    </source>
</reference>
<evidence type="ECO:0000313" key="2">
    <source>
        <dbReference type="Proteomes" id="UP000729701"/>
    </source>
</evidence>
<dbReference type="EMBL" id="JAHHGZ010000003">
    <property type="protein sequence ID" value="MBW4666453.1"/>
    <property type="molecule type" value="Genomic_DNA"/>
</dbReference>
<evidence type="ECO:0000313" key="1">
    <source>
        <dbReference type="EMBL" id="MBW4666453.1"/>
    </source>
</evidence>
<sequence>MPQVDTTTAQQLLDASIQRAIAVSNGKLTDFSPVSPVTAILEAGAIAGSTVITKVNELASTLEANCISYFGVERRLGRVAVGTIKIDLDGVYAEPFLLPSGFRFSNSGMTWETTQEVSIPPYQTSGNAFAIALTIGDFSDNAITYSPIPRVASITWLEEPSGGQDVETDEEWKARILGSLRRRDTLLSEDDFEDTVQEYLGIGSVALAVGRLKPDKATYGNGYVGVFGLNPDGTIMSEAQRSQLESFLNRKAAMALVTLWNVDTFDINVSAIAGILPTANPDNIAPLVQAKITEYLKPGNLPLGDLILNKAIEKRIQDIPGVAEGIVSVKLNGLAQPQTLPNRWTVGKLGKLELILVNQGREFKY</sequence>
<gene>
    <name evidence="1" type="ORF">KME60_03155</name>
</gene>
<reference evidence="1" key="2">
    <citation type="journal article" date="2022" name="Microbiol. Resour. Announc.">
        <title>Metagenome Sequencing to Explore Phylogenomics of Terrestrial Cyanobacteria.</title>
        <authorList>
            <person name="Ward R.D."/>
            <person name="Stajich J.E."/>
            <person name="Johansen J.R."/>
            <person name="Huntemann M."/>
            <person name="Clum A."/>
            <person name="Foster B."/>
            <person name="Foster B."/>
            <person name="Roux S."/>
            <person name="Palaniappan K."/>
            <person name="Varghese N."/>
            <person name="Mukherjee S."/>
            <person name="Reddy T.B.K."/>
            <person name="Daum C."/>
            <person name="Copeland A."/>
            <person name="Chen I.A."/>
            <person name="Ivanova N.N."/>
            <person name="Kyrpides N.C."/>
            <person name="Shapiro N."/>
            <person name="Eloe-Fadrosh E.A."/>
            <person name="Pietrasiak N."/>
        </authorList>
    </citation>
    <scope>NUCLEOTIDE SEQUENCE</scope>
    <source>
        <strain evidence="1">GSE-NOS-MK-12-04C</strain>
    </source>
</reference>
<comment type="caution">
    <text evidence="1">The sequence shown here is derived from an EMBL/GenBank/DDBJ whole genome shotgun (WGS) entry which is preliminary data.</text>
</comment>
<dbReference type="Proteomes" id="UP000729701">
    <property type="component" value="Unassembled WGS sequence"/>
</dbReference>
<organism evidence="1 2">
    <name type="scientific">Cyanomargarita calcarea GSE-NOS-MK-12-04C</name>
    <dbReference type="NCBI Taxonomy" id="2839659"/>
    <lineage>
        <taxon>Bacteria</taxon>
        <taxon>Bacillati</taxon>
        <taxon>Cyanobacteriota</taxon>
        <taxon>Cyanophyceae</taxon>
        <taxon>Nostocales</taxon>
        <taxon>Cyanomargaritaceae</taxon>
        <taxon>Cyanomargarita</taxon>
    </lineage>
</organism>
<proteinExistence type="predicted"/>
<accession>A0A951QIU0</accession>
<name>A0A951QIU0_9CYAN</name>